<evidence type="ECO:0000259" key="1">
    <source>
        <dbReference type="Pfam" id="PF13274"/>
    </source>
</evidence>
<evidence type="ECO:0000313" key="3">
    <source>
        <dbReference type="Proteomes" id="UP000187001"/>
    </source>
</evidence>
<accession>A0ABD6QPP8</accession>
<reference evidence="2 3" key="1">
    <citation type="submission" date="2016-07" db="EMBL/GenBank/DDBJ databases">
        <authorList>
            <person name="Sutton G."/>
            <person name="Brinkac L."/>
            <person name="Sanka R."/>
            <person name="Adams M."/>
            <person name="Lau E."/>
            <person name="Kumar A."/>
            <person name="Macaden R."/>
        </authorList>
    </citation>
    <scope>NUCLEOTIDE SEQUENCE [LARGE SCALE GENOMIC DNA]</scope>
    <source>
        <strain evidence="2 3">GA-0871</strain>
    </source>
</reference>
<dbReference type="EMBL" id="MBER01000050">
    <property type="protein sequence ID" value="OMC47366.1"/>
    <property type="molecule type" value="Genomic_DNA"/>
</dbReference>
<name>A0ABD6QPP8_MYCFO</name>
<organism evidence="2 3">
    <name type="scientific">Mycolicibacterium fortuitum</name>
    <name type="common">Mycobacterium fortuitum</name>
    <dbReference type="NCBI Taxonomy" id="1766"/>
    <lineage>
        <taxon>Bacteria</taxon>
        <taxon>Bacillati</taxon>
        <taxon>Actinomycetota</taxon>
        <taxon>Actinomycetes</taxon>
        <taxon>Mycobacteriales</taxon>
        <taxon>Mycobacteriaceae</taxon>
        <taxon>Mycolicibacterium</taxon>
    </lineage>
</organism>
<dbReference type="Proteomes" id="UP000187001">
    <property type="component" value="Unassembled WGS sequence"/>
</dbReference>
<dbReference type="RefSeq" id="WP_076204512.1">
    <property type="nucleotide sequence ID" value="NZ_MBER01000050.1"/>
</dbReference>
<feature type="domain" description="Antitoxin SocA-like Panacea" evidence="1">
    <location>
        <begin position="23"/>
        <end position="113"/>
    </location>
</feature>
<dbReference type="Pfam" id="PF13274">
    <property type="entry name" value="SocA_Panacea"/>
    <property type="match status" value="1"/>
</dbReference>
<protein>
    <recommendedName>
        <fullName evidence="1">Antitoxin SocA-like Panacea domain-containing protein</fullName>
    </recommendedName>
</protein>
<proteinExistence type="predicted"/>
<comment type="caution">
    <text evidence="2">The sequence shown here is derived from an EMBL/GenBank/DDBJ whole genome shotgun (WGS) entry which is preliminary data.</text>
</comment>
<sequence length="163" mass="18470">MVSVHDVAAYILEKRGAMSTMKLQKLCYYSQGWSLAWDEKPLFDEPIRAWANGPVVYELFDEHRGQFRVREWPTGDPDKLAQDERETVDAVLFAYGKLTGQQLSDKSHTERPWVEARAGLPAGTLSSAVIELETMQDFFGALAVKEADALDEAEFDDEPLVDW</sequence>
<dbReference type="InterPro" id="IPR025272">
    <property type="entry name" value="SocA_Panacea"/>
</dbReference>
<dbReference type="AlphaFoldDB" id="A0ABD6QPP8"/>
<gene>
    <name evidence="2" type="ORF">A5742_24445</name>
</gene>
<evidence type="ECO:0000313" key="2">
    <source>
        <dbReference type="EMBL" id="OMC47366.1"/>
    </source>
</evidence>